<dbReference type="Proteomes" id="UP001596183">
    <property type="component" value="Unassembled WGS sequence"/>
</dbReference>
<sequence length="66" mass="7106">MTSHPAGTGGSAASGHVRLPVYEGLVRELGDVLAETREVAERTERLMRQVLPVRPHTRPAPAPAPR</sequence>
<dbReference type="RefSeq" id="WP_381218314.1">
    <property type="nucleotide sequence ID" value="NZ_JBHSPC010000100.1"/>
</dbReference>
<accession>A0ABW0XXP3</accession>
<dbReference type="EMBL" id="JBHSPC010000100">
    <property type="protein sequence ID" value="MFC5674039.1"/>
    <property type="molecule type" value="Genomic_DNA"/>
</dbReference>
<protein>
    <submittedName>
        <fullName evidence="1">Uncharacterized protein</fullName>
    </submittedName>
</protein>
<keyword evidence="2" id="KW-1185">Reference proteome</keyword>
<name>A0ABW0XXP3_9ACTN</name>
<evidence type="ECO:0000313" key="2">
    <source>
        <dbReference type="Proteomes" id="UP001596183"/>
    </source>
</evidence>
<gene>
    <name evidence="1" type="ORF">ACFP2V_29365</name>
</gene>
<comment type="caution">
    <text evidence="1">The sequence shown here is derived from an EMBL/GenBank/DDBJ whole genome shotgun (WGS) entry which is preliminary data.</text>
</comment>
<proteinExistence type="predicted"/>
<organism evidence="1 2">
    <name type="scientific">Streptomyces incanus</name>
    <dbReference type="NCBI Taxonomy" id="887453"/>
    <lineage>
        <taxon>Bacteria</taxon>
        <taxon>Bacillati</taxon>
        <taxon>Actinomycetota</taxon>
        <taxon>Actinomycetes</taxon>
        <taxon>Kitasatosporales</taxon>
        <taxon>Streptomycetaceae</taxon>
        <taxon>Streptomyces</taxon>
    </lineage>
</organism>
<evidence type="ECO:0000313" key="1">
    <source>
        <dbReference type="EMBL" id="MFC5674039.1"/>
    </source>
</evidence>
<reference evidence="2" key="1">
    <citation type="journal article" date="2019" name="Int. J. Syst. Evol. Microbiol.">
        <title>The Global Catalogue of Microorganisms (GCM) 10K type strain sequencing project: providing services to taxonomists for standard genome sequencing and annotation.</title>
        <authorList>
            <consortium name="The Broad Institute Genomics Platform"/>
            <consortium name="The Broad Institute Genome Sequencing Center for Infectious Disease"/>
            <person name="Wu L."/>
            <person name="Ma J."/>
        </authorList>
    </citation>
    <scope>NUCLEOTIDE SEQUENCE [LARGE SCALE GENOMIC DNA]</scope>
    <source>
        <strain evidence="2">JCM 13852</strain>
    </source>
</reference>